<name>A0A0K0FT31_STRVS</name>
<dbReference type="AlphaFoldDB" id="A0A0K0FT31"/>
<reference evidence="2" key="2">
    <citation type="submission" date="2015-08" db="UniProtKB">
        <authorList>
            <consortium name="WormBaseParasite"/>
        </authorList>
    </citation>
    <scope>IDENTIFICATION</scope>
</reference>
<keyword evidence="1" id="KW-1185">Reference proteome</keyword>
<dbReference type="WBParaSite" id="SVE_1470400.1">
    <property type="protein sequence ID" value="SVE_1470400.1"/>
    <property type="gene ID" value="SVE_1470400"/>
</dbReference>
<dbReference type="Proteomes" id="UP000035680">
    <property type="component" value="Unassembled WGS sequence"/>
</dbReference>
<accession>A0A0K0FT31</accession>
<evidence type="ECO:0000313" key="2">
    <source>
        <dbReference type="WBParaSite" id="SVE_1470400.1"/>
    </source>
</evidence>
<reference evidence="1" key="1">
    <citation type="submission" date="2014-07" db="EMBL/GenBank/DDBJ databases">
        <authorList>
            <person name="Martin A.A"/>
            <person name="De Silva N."/>
        </authorList>
    </citation>
    <scope>NUCLEOTIDE SEQUENCE</scope>
</reference>
<protein>
    <submittedName>
        <fullName evidence="2">Uncharacterized protein</fullName>
    </submittedName>
</protein>
<sequence>MAGQFFGCNTDNMNSFELEIPSKCYTYFNYSWHMKVKYVVRISEENNLLNYGNDPYTNHEKYPECLPKDKHFYKFERDLFISTEKEDYWANNELSSSTIEQNIFKKFERRNLNNDARMLEINLFLLIENLNINKEKILYQNLSNSFYVITGFDLNNNKINIEGGKEILRKKIRHLGNKIYRADVTAVSTNRENVIIVEVCKEFIPVKYFADHSIDNMCYQYMPVLLEYDHLLFVDNNNNVHHFSPSRKCTEVVDETKIKKLFVHSKETHYENFVNWSLNIIHSFSKTLKKG</sequence>
<proteinExistence type="predicted"/>
<organism evidence="1 2">
    <name type="scientific">Strongyloides venezuelensis</name>
    <name type="common">Threadworm</name>
    <dbReference type="NCBI Taxonomy" id="75913"/>
    <lineage>
        <taxon>Eukaryota</taxon>
        <taxon>Metazoa</taxon>
        <taxon>Ecdysozoa</taxon>
        <taxon>Nematoda</taxon>
        <taxon>Chromadorea</taxon>
        <taxon>Rhabditida</taxon>
        <taxon>Tylenchina</taxon>
        <taxon>Panagrolaimomorpha</taxon>
        <taxon>Strongyloidoidea</taxon>
        <taxon>Strongyloididae</taxon>
        <taxon>Strongyloides</taxon>
    </lineage>
</organism>
<evidence type="ECO:0000313" key="1">
    <source>
        <dbReference type="Proteomes" id="UP000035680"/>
    </source>
</evidence>